<evidence type="ECO:0000313" key="3">
    <source>
        <dbReference type="Proteomes" id="UP001209654"/>
    </source>
</evidence>
<gene>
    <name evidence="2" type="ORF">AHIS1636_08230</name>
</gene>
<sequence>MSSNRPTRRNDPGIPRIDWRGTLWAMLFVFLLSYVFIALFPGMHTILRIVLVLALYFAGRYVYHRYLKKRR</sequence>
<dbReference type="RefSeq" id="WP_264794552.1">
    <property type="nucleotide sequence ID" value="NZ_BRVS01000004.1"/>
</dbReference>
<evidence type="ECO:0000313" key="2">
    <source>
        <dbReference type="EMBL" id="GLB66384.1"/>
    </source>
</evidence>
<reference evidence="2 3" key="1">
    <citation type="journal article" date="2023" name="Int. J. Syst. Evol. Microbiol.">
        <title>Arthrobacter mangrovi sp. nov., an actinobacterium isolated from the rhizosphere of a mangrove.</title>
        <authorList>
            <person name="Hamada M."/>
            <person name="Saitou S."/>
            <person name="Enomoto N."/>
            <person name="Nanri K."/>
            <person name="Hidaka K."/>
            <person name="Miura T."/>
            <person name="Tamura T."/>
        </authorList>
    </citation>
    <scope>NUCLEOTIDE SEQUENCE [LARGE SCALE GENOMIC DNA]</scope>
    <source>
        <strain evidence="2 3">NBRC 112813</strain>
    </source>
</reference>
<keyword evidence="1" id="KW-0812">Transmembrane</keyword>
<dbReference type="Proteomes" id="UP001209654">
    <property type="component" value="Unassembled WGS sequence"/>
</dbReference>
<protein>
    <submittedName>
        <fullName evidence="2">Uncharacterized protein</fullName>
    </submittedName>
</protein>
<proteinExistence type="predicted"/>
<evidence type="ECO:0000256" key="1">
    <source>
        <dbReference type="SAM" id="Phobius"/>
    </source>
</evidence>
<dbReference type="EMBL" id="BRVS01000004">
    <property type="protein sequence ID" value="GLB66384.1"/>
    <property type="molecule type" value="Genomic_DNA"/>
</dbReference>
<feature type="transmembrane region" description="Helical" evidence="1">
    <location>
        <begin position="21"/>
        <end position="40"/>
    </location>
</feature>
<accession>A0ABQ5MQW6</accession>
<keyword evidence="1" id="KW-1133">Transmembrane helix</keyword>
<keyword evidence="1" id="KW-0472">Membrane</keyword>
<feature type="transmembrane region" description="Helical" evidence="1">
    <location>
        <begin position="46"/>
        <end position="63"/>
    </location>
</feature>
<keyword evidence="3" id="KW-1185">Reference proteome</keyword>
<name>A0ABQ5MQW6_9MICC</name>
<comment type="caution">
    <text evidence="2">The sequence shown here is derived from an EMBL/GenBank/DDBJ whole genome shotgun (WGS) entry which is preliminary data.</text>
</comment>
<organism evidence="2 3">
    <name type="scientific">Arthrobacter mangrovi</name>
    <dbReference type="NCBI Taxonomy" id="2966350"/>
    <lineage>
        <taxon>Bacteria</taxon>
        <taxon>Bacillati</taxon>
        <taxon>Actinomycetota</taxon>
        <taxon>Actinomycetes</taxon>
        <taxon>Micrococcales</taxon>
        <taxon>Micrococcaceae</taxon>
        <taxon>Arthrobacter</taxon>
    </lineage>
</organism>